<dbReference type="PROSITE" id="PS50110">
    <property type="entry name" value="RESPONSE_REGULATORY"/>
    <property type="match status" value="1"/>
</dbReference>
<dbReference type="SUPFAM" id="SSF46689">
    <property type="entry name" value="Homeodomain-like"/>
    <property type="match status" value="2"/>
</dbReference>
<evidence type="ECO:0000259" key="6">
    <source>
        <dbReference type="PROSITE" id="PS50110"/>
    </source>
</evidence>
<dbReference type="Pfam" id="PF00072">
    <property type="entry name" value="Response_reg"/>
    <property type="match status" value="1"/>
</dbReference>
<gene>
    <name evidence="7" type="primary">txxe 2773-yesN</name>
    <name evidence="7" type="ORF">TXXE_15920</name>
</gene>
<keyword evidence="1" id="KW-0805">Transcription regulation</keyword>
<keyword evidence="4" id="KW-0597">Phosphoprotein</keyword>
<dbReference type="GO" id="GO:0003677">
    <property type="term" value="F:DNA binding"/>
    <property type="evidence" value="ECO:0007669"/>
    <property type="project" value="UniProtKB-KW"/>
</dbReference>
<dbReference type="RefSeq" id="WP_213485660.1">
    <property type="nucleotide sequence ID" value="NZ_CAJRAY010000083.1"/>
</dbReference>
<dbReference type="Proteomes" id="UP000681526">
    <property type="component" value="Unassembled WGS sequence"/>
</dbReference>
<organism evidence="7 8">
    <name type="scientific">Thermobacillus xylanilyticus</name>
    <dbReference type="NCBI Taxonomy" id="76633"/>
    <lineage>
        <taxon>Bacteria</taxon>
        <taxon>Bacillati</taxon>
        <taxon>Bacillota</taxon>
        <taxon>Bacilli</taxon>
        <taxon>Bacillales</taxon>
        <taxon>Paenibacillaceae</taxon>
        <taxon>Thermobacillus</taxon>
    </lineage>
</organism>
<dbReference type="PROSITE" id="PS01124">
    <property type="entry name" value="HTH_ARAC_FAMILY_2"/>
    <property type="match status" value="1"/>
</dbReference>
<dbReference type="EMBL" id="CAJRAY010000083">
    <property type="protein sequence ID" value="CAG5091606.1"/>
    <property type="molecule type" value="Genomic_DNA"/>
</dbReference>
<evidence type="ECO:0000256" key="4">
    <source>
        <dbReference type="PROSITE-ProRule" id="PRU00169"/>
    </source>
</evidence>
<evidence type="ECO:0000256" key="2">
    <source>
        <dbReference type="ARBA" id="ARBA00023125"/>
    </source>
</evidence>
<feature type="domain" description="HTH araC/xylS-type" evidence="5">
    <location>
        <begin position="275"/>
        <end position="373"/>
    </location>
</feature>
<name>A0ABM8V7K8_THEXY</name>
<dbReference type="InterPro" id="IPR018060">
    <property type="entry name" value="HTH_AraC"/>
</dbReference>
<dbReference type="SUPFAM" id="SSF52172">
    <property type="entry name" value="CheY-like"/>
    <property type="match status" value="1"/>
</dbReference>
<dbReference type="CDD" id="cd17536">
    <property type="entry name" value="REC_YesN-like"/>
    <property type="match status" value="1"/>
</dbReference>
<proteinExistence type="predicted"/>
<dbReference type="Gene3D" id="3.40.50.2300">
    <property type="match status" value="1"/>
</dbReference>
<keyword evidence="8" id="KW-1185">Reference proteome</keyword>
<dbReference type="InterPro" id="IPR009057">
    <property type="entry name" value="Homeodomain-like_sf"/>
</dbReference>
<dbReference type="InterPro" id="IPR020449">
    <property type="entry name" value="Tscrpt_reg_AraC-type_HTH"/>
</dbReference>
<dbReference type="Gene3D" id="1.10.10.60">
    <property type="entry name" value="Homeodomain-like"/>
    <property type="match status" value="2"/>
</dbReference>
<dbReference type="PRINTS" id="PR00032">
    <property type="entry name" value="HTHARAC"/>
</dbReference>
<feature type="domain" description="Response regulatory" evidence="6">
    <location>
        <begin position="2"/>
        <end position="119"/>
    </location>
</feature>
<reference evidence="7 8" key="1">
    <citation type="submission" date="2021-04" db="EMBL/GenBank/DDBJ databases">
        <authorList>
            <person name="Rakotoarivonina H."/>
        </authorList>
    </citation>
    <scope>NUCLEOTIDE SEQUENCE [LARGE SCALE GENOMIC DNA]</scope>
    <source>
        <strain evidence="7 8">XE</strain>
    </source>
</reference>
<evidence type="ECO:0000313" key="8">
    <source>
        <dbReference type="Proteomes" id="UP000681526"/>
    </source>
</evidence>
<keyword evidence="3" id="KW-0804">Transcription</keyword>
<dbReference type="PANTHER" id="PTHR43280:SF10">
    <property type="entry name" value="REGULATORY PROTEIN POCR"/>
    <property type="match status" value="1"/>
</dbReference>
<dbReference type="SMART" id="SM00448">
    <property type="entry name" value="REC"/>
    <property type="match status" value="1"/>
</dbReference>
<dbReference type="Pfam" id="PF12833">
    <property type="entry name" value="HTH_18"/>
    <property type="match status" value="1"/>
</dbReference>
<protein>
    <submittedName>
        <fullName evidence="7">DNA-binding response regulator (Contains REC and AraC-type DNA-binding domain)</fullName>
    </submittedName>
</protein>
<evidence type="ECO:0000256" key="1">
    <source>
        <dbReference type="ARBA" id="ARBA00023015"/>
    </source>
</evidence>
<evidence type="ECO:0000313" key="7">
    <source>
        <dbReference type="EMBL" id="CAG5091606.1"/>
    </source>
</evidence>
<evidence type="ECO:0000256" key="3">
    <source>
        <dbReference type="ARBA" id="ARBA00023163"/>
    </source>
</evidence>
<dbReference type="SMART" id="SM00342">
    <property type="entry name" value="HTH_ARAC"/>
    <property type="match status" value="1"/>
</dbReference>
<feature type="modified residue" description="4-aspartylphosphate" evidence="4">
    <location>
        <position position="54"/>
    </location>
</feature>
<keyword evidence="2 7" id="KW-0238">DNA-binding</keyword>
<dbReference type="InterPro" id="IPR011006">
    <property type="entry name" value="CheY-like_superfamily"/>
</dbReference>
<accession>A0ABM8V7K8</accession>
<dbReference type="InterPro" id="IPR001789">
    <property type="entry name" value="Sig_transdc_resp-reg_receiver"/>
</dbReference>
<dbReference type="PANTHER" id="PTHR43280">
    <property type="entry name" value="ARAC-FAMILY TRANSCRIPTIONAL REGULATOR"/>
    <property type="match status" value="1"/>
</dbReference>
<comment type="caution">
    <text evidence="7">The sequence shown here is derived from an EMBL/GenBank/DDBJ whole genome shotgun (WGS) entry which is preliminary data.</text>
</comment>
<evidence type="ECO:0000259" key="5">
    <source>
        <dbReference type="PROSITE" id="PS01124"/>
    </source>
</evidence>
<sequence>MKLLIADDQISLHRYLDKVMDWGAMGFTEVQHAYDGEEAAAKVAAFHPDILILDIHMPILNGIESLKRVRQSGHSPKTIILSAYDEFEYARDAIHLQVSRYLLKPVDAVQLRNALEELIRESEAAFRQTIGAELDRMLYTGEMEAEALQTIRKGFDYLGIDRFAVITCADGATDGHYARWLKEQAAGSFKCAIAGKSKHGSVVLVGGKDPLSGGMLREFIESLLQLPDAPCGSPPPIGISSVAQDAAVLPQLIAESARAAAAPAETGSRLQDTIRRIKKHIDGSFHEDLTLQSVADRFRIDKYQLCRVFKKEFGVNYWSYVMKVRMEKAAELLAGTEWKNSLIAERTGFLDESHFSRAFKKFYGITPKEYRRRHAEAR</sequence>